<name>A0A926RSG4_9BACL</name>
<evidence type="ECO:0000256" key="1">
    <source>
        <dbReference type="PIRSR" id="PIRSR601310-1"/>
    </source>
</evidence>
<feature type="short sequence motif" description="Histidine triad motif" evidence="2 3">
    <location>
        <begin position="98"/>
        <end position="102"/>
    </location>
</feature>
<reference evidence="5" key="1">
    <citation type="submission" date="2020-09" db="EMBL/GenBank/DDBJ databases">
        <title>A novel bacterium of genus Hazenella, isolated from South China Sea.</title>
        <authorList>
            <person name="Huang H."/>
            <person name="Mo K."/>
            <person name="Hu Y."/>
        </authorList>
    </citation>
    <scope>NUCLEOTIDE SEQUENCE</scope>
    <source>
        <strain evidence="5">IB182357</strain>
    </source>
</reference>
<dbReference type="PROSITE" id="PS00892">
    <property type="entry name" value="HIT_1"/>
    <property type="match status" value="1"/>
</dbReference>
<evidence type="ECO:0000313" key="6">
    <source>
        <dbReference type="Proteomes" id="UP000661691"/>
    </source>
</evidence>
<dbReference type="PROSITE" id="PS51084">
    <property type="entry name" value="HIT_2"/>
    <property type="match status" value="1"/>
</dbReference>
<keyword evidence="6" id="KW-1185">Reference proteome</keyword>
<evidence type="ECO:0000256" key="3">
    <source>
        <dbReference type="PROSITE-ProRule" id="PRU00464"/>
    </source>
</evidence>
<organism evidence="5 6">
    <name type="scientific">Polycladospora coralii</name>
    <dbReference type="NCBI Taxonomy" id="2771432"/>
    <lineage>
        <taxon>Bacteria</taxon>
        <taxon>Bacillati</taxon>
        <taxon>Bacillota</taxon>
        <taxon>Bacilli</taxon>
        <taxon>Bacillales</taxon>
        <taxon>Thermoactinomycetaceae</taxon>
        <taxon>Polycladospora</taxon>
    </lineage>
</organism>
<dbReference type="Pfam" id="PF01230">
    <property type="entry name" value="HIT"/>
    <property type="match status" value="1"/>
</dbReference>
<feature type="active site" description="Tele-AMP-histidine intermediate" evidence="1">
    <location>
        <position position="100"/>
    </location>
</feature>
<dbReference type="InterPro" id="IPR011146">
    <property type="entry name" value="HIT-like"/>
</dbReference>
<dbReference type="InterPro" id="IPR036265">
    <property type="entry name" value="HIT-like_sf"/>
</dbReference>
<comment type="caution">
    <text evidence="5">The sequence shown here is derived from an EMBL/GenBank/DDBJ whole genome shotgun (WGS) entry which is preliminary data.</text>
</comment>
<proteinExistence type="predicted"/>
<dbReference type="PRINTS" id="PR00332">
    <property type="entry name" value="HISTRIAD"/>
</dbReference>
<dbReference type="EMBL" id="JACXAH010000002">
    <property type="protein sequence ID" value="MBD1371160.1"/>
    <property type="molecule type" value="Genomic_DNA"/>
</dbReference>
<evidence type="ECO:0000256" key="2">
    <source>
        <dbReference type="PIRSR" id="PIRSR601310-3"/>
    </source>
</evidence>
<dbReference type="PANTHER" id="PTHR23089">
    <property type="entry name" value="HISTIDINE TRIAD HIT PROTEIN"/>
    <property type="match status" value="1"/>
</dbReference>
<protein>
    <submittedName>
        <fullName evidence="5">Histidine triad nucleotide-binding protein</fullName>
    </submittedName>
</protein>
<dbReference type="GO" id="GO:0003824">
    <property type="term" value="F:catalytic activity"/>
    <property type="evidence" value="ECO:0007669"/>
    <property type="project" value="InterPro"/>
</dbReference>
<evidence type="ECO:0000259" key="4">
    <source>
        <dbReference type="PROSITE" id="PS51084"/>
    </source>
</evidence>
<dbReference type="InterPro" id="IPR019808">
    <property type="entry name" value="Histidine_triad_CS"/>
</dbReference>
<dbReference type="RefSeq" id="WP_191141392.1">
    <property type="nucleotide sequence ID" value="NZ_JACXAH010000002.1"/>
</dbReference>
<dbReference type="Proteomes" id="UP000661691">
    <property type="component" value="Unassembled WGS sequence"/>
</dbReference>
<dbReference type="InterPro" id="IPR001310">
    <property type="entry name" value="Histidine_triad_HIT"/>
</dbReference>
<feature type="domain" description="HIT" evidence="4">
    <location>
        <begin position="5"/>
        <end position="114"/>
    </location>
</feature>
<dbReference type="Gene3D" id="3.30.428.10">
    <property type="entry name" value="HIT-like"/>
    <property type="match status" value="1"/>
</dbReference>
<dbReference type="SUPFAM" id="SSF54197">
    <property type="entry name" value="HIT-like"/>
    <property type="match status" value="1"/>
</dbReference>
<evidence type="ECO:0000313" key="5">
    <source>
        <dbReference type="EMBL" id="MBD1371160.1"/>
    </source>
</evidence>
<gene>
    <name evidence="5" type="ORF">IC620_02145</name>
</gene>
<dbReference type="CDD" id="cd01276">
    <property type="entry name" value="PKCI_related"/>
    <property type="match status" value="1"/>
</dbReference>
<accession>A0A926RSG4</accession>
<dbReference type="AlphaFoldDB" id="A0A926RSG4"/>
<sequence>MSDCIFCHIVSGNIPSNKVYEDDDVLAFHDLHPAAPTHVLIIPKKHIASLSEFPVEEEALAGKLLLRIQQIAKELGLQEEGYRVVNNMGELGGQTVHHIHFHLLGGRSLMWPPG</sequence>